<dbReference type="GO" id="GO:0016491">
    <property type="term" value="F:oxidoreductase activity"/>
    <property type="evidence" value="ECO:0007669"/>
    <property type="project" value="UniProtKB-KW"/>
</dbReference>
<dbReference type="GO" id="GO:0005737">
    <property type="term" value="C:cytoplasm"/>
    <property type="evidence" value="ECO:0007669"/>
    <property type="project" value="TreeGrafter"/>
</dbReference>
<dbReference type="InterPro" id="IPR050791">
    <property type="entry name" value="Aldo-Keto_reductase"/>
</dbReference>
<dbReference type="EMBL" id="HBIC01021227">
    <property type="protein sequence ID" value="CAE0281797.1"/>
    <property type="molecule type" value="Transcribed_RNA"/>
</dbReference>
<keyword evidence="1" id="KW-0560">Oxidoreductase</keyword>
<dbReference type="SUPFAM" id="SSF51430">
    <property type="entry name" value="NAD(P)-linked oxidoreductase"/>
    <property type="match status" value="1"/>
</dbReference>
<dbReference type="Pfam" id="PF00248">
    <property type="entry name" value="Aldo_ket_red"/>
    <property type="match status" value="1"/>
</dbReference>
<evidence type="ECO:0000256" key="1">
    <source>
        <dbReference type="ARBA" id="ARBA00023002"/>
    </source>
</evidence>
<dbReference type="AlphaFoldDB" id="A0A7S3H0V3"/>
<name>A0A7S3H0V3_9STRA</name>
<proteinExistence type="predicted"/>
<dbReference type="InterPro" id="IPR023210">
    <property type="entry name" value="NADP_OxRdtase_dom"/>
</dbReference>
<evidence type="ECO:0000313" key="3">
    <source>
        <dbReference type="EMBL" id="CAE0281797.1"/>
    </source>
</evidence>
<protein>
    <recommendedName>
        <fullName evidence="2">NADP-dependent oxidoreductase domain-containing protein</fullName>
    </recommendedName>
</protein>
<sequence length="332" mass="36550">MATQGFGCMGLSAFYSSAKDVTPETAKTVIHHAANSGVTLFNSATFYGPLNENGFGANLRLLKTAIEGLDRSKIQLMVKICMDTRCPVEKTGTSWVLRASAEDIQKDVDYALEQLGTDYIDIIVLCRVPSDIPIEEVVQNMQTVVQSGKARHIGLSEASASTIRRAHAVVPIYCIEQEWSLWSRDIEKEIVPACRELGIKIVAYSPLGRGFLTGTIKSLDSPALEGFDYRKMSPKFAEGNFQQNLSLVEAVQALADRKHITVGQLALAWLHAQGPDVIPIPGTTKPAHFDQNYAAREVILSKEELEEIETIFKVDAAVGERYPGNHNTFHEN</sequence>
<feature type="domain" description="NADP-dependent oxidoreductase" evidence="2">
    <location>
        <begin position="8"/>
        <end position="311"/>
    </location>
</feature>
<dbReference type="PANTHER" id="PTHR43625:SF40">
    <property type="entry name" value="ALDO-KETO REDUCTASE YAKC [NADP(+)]"/>
    <property type="match status" value="1"/>
</dbReference>
<accession>A0A7S3H0V3</accession>
<dbReference type="InterPro" id="IPR036812">
    <property type="entry name" value="NAD(P)_OxRdtase_dom_sf"/>
</dbReference>
<gene>
    <name evidence="3" type="ORF">SELO1098_LOCUS10631</name>
</gene>
<organism evidence="3">
    <name type="scientific">Spumella elongata</name>
    <dbReference type="NCBI Taxonomy" id="89044"/>
    <lineage>
        <taxon>Eukaryota</taxon>
        <taxon>Sar</taxon>
        <taxon>Stramenopiles</taxon>
        <taxon>Ochrophyta</taxon>
        <taxon>Chrysophyceae</taxon>
        <taxon>Chromulinales</taxon>
        <taxon>Chromulinaceae</taxon>
        <taxon>Spumella</taxon>
    </lineage>
</organism>
<evidence type="ECO:0000259" key="2">
    <source>
        <dbReference type="Pfam" id="PF00248"/>
    </source>
</evidence>
<reference evidence="3" key="1">
    <citation type="submission" date="2021-01" db="EMBL/GenBank/DDBJ databases">
        <authorList>
            <person name="Corre E."/>
            <person name="Pelletier E."/>
            <person name="Niang G."/>
            <person name="Scheremetjew M."/>
            <person name="Finn R."/>
            <person name="Kale V."/>
            <person name="Holt S."/>
            <person name="Cochrane G."/>
            <person name="Meng A."/>
            <person name="Brown T."/>
            <person name="Cohen L."/>
        </authorList>
    </citation>
    <scope>NUCLEOTIDE SEQUENCE</scope>
    <source>
        <strain evidence="3">CCAP 955/1</strain>
    </source>
</reference>
<dbReference type="Gene3D" id="3.20.20.100">
    <property type="entry name" value="NADP-dependent oxidoreductase domain"/>
    <property type="match status" value="1"/>
</dbReference>
<dbReference type="PANTHER" id="PTHR43625">
    <property type="entry name" value="AFLATOXIN B1 ALDEHYDE REDUCTASE"/>
    <property type="match status" value="1"/>
</dbReference>